<organism evidence="8 9">
    <name type="scientific">Taibaiella chishuiensis</name>
    <dbReference type="NCBI Taxonomy" id="1434707"/>
    <lineage>
        <taxon>Bacteria</taxon>
        <taxon>Pseudomonadati</taxon>
        <taxon>Bacteroidota</taxon>
        <taxon>Chitinophagia</taxon>
        <taxon>Chitinophagales</taxon>
        <taxon>Chitinophagaceae</taxon>
        <taxon>Taibaiella</taxon>
    </lineage>
</organism>
<evidence type="ECO:0000256" key="3">
    <source>
        <dbReference type="ARBA" id="ARBA00022741"/>
    </source>
</evidence>
<dbReference type="UniPathway" id="UPA00053">
    <property type="reaction ID" value="UER00088"/>
</dbReference>
<dbReference type="InterPro" id="IPR031322">
    <property type="entry name" value="Shikimate/glucono_kinase"/>
</dbReference>
<dbReference type="SUPFAM" id="SSF52540">
    <property type="entry name" value="P-loop containing nucleoside triphosphate hydrolases"/>
    <property type="match status" value="1"/>
</dbReference>
<feature type="binding site" evidence="7">
    <location>
        <position position="80"/>
    </location>
    <ligand>
        <name>substrate</name>
    </ligand>
</feature>
<accession>A0A2P8CVS8</accession>
<keyword evidence="1 7" id="KW-0028">Amino-acid biosynthesis</keyword>
<keyword evidence="9" id="KW-1185">Reference proteome</keyword>
<keyword evidence="7" id="KW-0479">Metal-binding</keyword>
<evidence type="ECO:0000256" key="5">
    <source>
        <dbReference type="ARBA" id="ARBA00022840"/>
    </source>
</evidence>
<protein>
    <recommendedName>
        <fullName evidence="7">Shikimate kinase</fullName>
        <shortName evidence="7">SK</shortName>
        <ecNumber evidence="7">2.7.1.71</ecNumber>
    </recommendedName>
</protein>
<dbReference type="GO" id="GO:0004765">
    <property type="term" value="F:shikimate kinase activity"/>
    <property type="evidence" value="ECO:0007669"/>
    <property type="project" value="UniProtKB-UniRule"/>
</dbReference>
<comment type="pathway">
    <text evidence="7">Metabolic intermediate biosynthesis; chorismate biosynthesis; chorismate from D-erythrose 4-phosphate and phosphoenolpyruvate: step 5/7.</text>
</comment>
<keyword evidence="5 7" id="KW-0067">ATP-binding</keyword>
<comment type="caution">
    <text evidence="8">The sequence shown here is derived from an EMBL/GenBank/DDBJ whole genome shotgun (WGS) entry which is preliminary data.</text>
</comment>
<evidence type="ECO:0000313" key="9">
    <source>
        <dbReference type="Proteomes" id="UP000240572"/>
    </source>
</evidence>
<evidence type="ECO:0000256" key="2">
    <source>
        <dbReference type="ARBA" id="ARBA00022679"/>
    </source>
</evidence>
<dbReference type="GO" id="GO:0005524">
    <property type="term" value="F:ATP binding"/>
    <property type="evidence" value="ECO:0007669"/>
    <property type="project" value="UniProtKB-UniRule"/>
</dbReference>
<keyword evidence="4 7" id="KW-0418">Kinase</keyword>
<comment type="function">
    <text evidence="7">Catalyzes the specific phosphorylation of the 3-hydroxyl group of shikimic acid using ATP as a cosubstrate.</text>
</comment>
<keyword evidence="6 7" id="KW-0057">Aromatic amino acid biosynthesis</keyword>
<feature type="binding site" evidence="7">
    <location>
        <position position="14"/>
    </location>
    <ligand>
        <name>Mg(2+)</name>
        <dbReference type="ChEBI" id="CHEBI:18420"/>
    </ligand>
</feature>
<dbReference type="Gene3D" id="3.40.50.300">
    <property type="entry name" value="P-loop containing nucleotide triphosphate hydrolases"/>
    <property type="match status" value="1"/>
</dbReference>
<gene>
    <name evidence="7" type="primary">aroK</name>
    <name evidence="8" type="ORF">B0I18_11390</name>
</gene>
<comment type="subcellular location">
    <subcellularLocation>
        <location evidence="7">Cytoplasm</location>
    </subcellularLocation>
</comment>
<reference evidence="8 9" key="1">
    <citation type="submission" date="2018-03" db="EMBL/GenBank/DDBJ databases">
        <title>Genomic Encyclopedia of Type Strains, Phase III (KMG-III): the genomes of soil and plant-associated and newly described type strains.</title>
        <authorList>
            <person name="Whitman W."/>
        </authorList>
    </citation>
    <scope>NUCLEOTIDE SEQUENCE [LARGE SCALE GENOMIC DNA]</scope>
    <source>
        <strain evidence="8 9">CGMCC 1.12700</strain>
    </source>
</reference>
<dbReference type="GO" id="GO:0000287">
    <property type="term" value="F:magnesium ion binding"/>
    <property type="evidence" value="ECO:0007669"/>
    <property type="project" value="UniProtKB-UniRule"/>
</dbReference>
<dbReference type="Pfam" id="PF01202">
    <property type="entry name" value="SKI"/>
    <property type="match status" value="1"/>
</dbReference>
<dbReference type="RefSeq" id="WP_106525101.1">
    <property type="nucleotide sequence ID" value="NZ_PYGD01000013.1"/>
</dbReference>
<dbReference type="GO" id="GO:0005829">
    <property type="term" value="C:cytosol"/>
    <property type="evidence" value="ECO:0007669"/>
    <property type="project" value="TreeGrafter"/>
</dbReference>
<dbReference type="Proteomes" id="UP000240572">
    <property type="component" value="Unassembled WGS sequence"/>
</dbReference>
<feature type="binding site" evidence="7">
    <location>
        <position position="32"/>
    </location>
    <ligand>
        <name>substrate</name>
    </ligand>
</feature>
<comment type="similarity">
    <text evidence="7">Belongs to the shikimate kinase family.</text>
</comment>
<dbReference type="CDD" id="cd00464">
    <property type="entry name" value="SK"/>
    <property type="match status" value="1"/>
</dbReference>
<dbReference type="EMBL" id="PYGD01000013">
    <property type="protein sequence ID" value="PSK89078.1"/>
    <property type="molecule type" value="Genomic_DNA"/>
</dbReference>
<keyword evidence="7" id="KW-0963">Cytoplasm</keyword>
<proteinExistence type="inferred from homology"/>
<dbReference type="HAMAP" id="MF_00109">
    <property type="entry name" value="Shikimate_kinase"/>
    <property type="match status" value="1"/>
</dbReference>
<dbReference type="EC" id="2.7.1.71" evidence="7"/>
<keyword evidence="2 7" id="KW-0808">Transferase</keyword>
<feature type="binding site" evidence="7">
    <location>
        <begin position="10"/>
        <end position="15"/>
    </location>
    <ligand>
        <name>ATP</name>
        <dbReference type="ChEBI" id="CHEBI:30616"/>
    </ligand>
</feature>
<evidence type="ECO:0000256" key="6">
    <source>
        <dbReference type="ARBA" id="ARBA00023141"/>
    </source>
</evidence>
<dbReference type="InterPro" id="IPR027417">
    <property type="entry name" value="P-loop_NTPase"/>
</dbReference>
<evidence type="ECO:0000256" key="1">
    <source>
        <dbReference type="ARBA" id="ARBA00022605"/>
    </source>
</evidence>
<dbReference type="OrthoDB" id="9800332at2"/>
<dbReference type="GO" id="GO:0009423">
    <property type="term" value="P:chorismate biosynthetic process"/>
    <property type="evidence" value="ECO:0007669"/>
    <property type="project" value="UniProtKB-UniRule"/>
</dbReference>
<comment type="caution">
    <text evidence="7">Lacks conserved residue(s) required for the propagation of feature annotation.</text>
</comment>
<evidence type="ECO:0000256" key="4">
    <source>
        <dbReference type="ARBA" id="ARBA00022777"/>
    </source>
</evidence>
<name>A0A2P8CVS8_9BACT</name>
<comment type="catalytic activity">
    <reaction evidence="7">
        <text>shikimate + ATP = 3-phosphoshikimate + ADP + H(+)</text>
        <dbReference type="Rhea" id="RHEA:13121"/>
        <dbReference type="ChEBI" id="CHEBI:15378"/>
        <dbReference type="ChEBI" id="CHEBI:30616"/>
        <dbReference type="ChEBI" id="CHEBI:36208"/>
        <dbReference type="ChEBI" id="CHEBI:145989"/>
        <dbReference type="ChEBI" id="CHEBI:456216"/>
        <dbReference type="EC" id="2.7.1.71"/>
    </reaction>
</comment>
<feature type="binding site" evidence="7">
    <location>
        <position position="119"/>
    </location>
    <ligand>
        <name>ATP</name>
        <dbReference type="ChEBI" id="CHEBI:30616"/>
    </ligand>
</feature>
<evidence type="ECO:0000313" key="8">
    <source>
        <dbReference type="EMBL" id="PSK89078.1"/>
    </source>
</evidence>
<comment type="subunit">
    <text evidence="7">Monomer.</text>
</comment>
<keyword evidence="7" id="KW-0460">Magnesium</keyword>
<dbReference type="AlphaFoldDB" id="A0A2P8CVS8"/>
<dbReference type="PRINTS" id="PR01100">
    <property type="entry name" value="SHIKIMTKNASE"/>
</dbReference>
<keyword evidence="3 7" id="KW-0547">Nucleotide-binding</keyword>
<evidence type="ECO:0000256" key="7">
    <source>
        <dbReference type="HAMAP-Rule" id="MF_00109"/>
    </source>
</evidence>
<dbReference type="GO" id="GO:0008652">
    <property type="term" value="P:amino acid biosynthetic process"/>
    <property type="evidence" value="ECO:0007669"/>
    <property type="project" value="UniProtKB-KW"/>
</dbReference>
<dbReference type="InterPro" id="IPR000623">
    <property type="entry name" value="Shikimate_kinase/TSH1"/>
</dbReference>
<feature type="binding site" evidence="7">
    <location>
        <position position="141"/>
    </location>
    <ligand>
        <name>substrate</name>
    </ligand>
</feature>
<dbReference type="GO" id="GO:0009073">
    <property type="term" value="P:aromatic amino acid family biosynthetic process"/>
    <property type="evidence" value="ECO:0007669"/>
    <property type="project" value="UniProtKB-KW"/>
</dbReference>
<feature type="binding site" evidence="7">
    <location>
        <position position="55"/>
    </location>
    <ligand>
        <name>substrate</name>
    </ligand>
</feature>
<dbReference type="PANTHER" id="PTHR21087:SF16">
    <property type="entry name" value="SHIKIMATE KINASE 1, CHLOROPLASTIC"/>
    <property type="match status" value="1"/>
</dbReference>
<sequence length="171" mass="18759">MRLFLTGMPGSGKTYWMQQLAAELQLEQIDLDALIESENAATIPELFARGEPFFRQCEQAALQKAIALSGDRHTLISTGGGLPAYPGNIALMQAAGRIIYLASSVEQLAARVQLNPGTRPLLATGDPKVLKEKLGNLLEQRQVFYEQADIKIEVDNLSLATFAAQIRKYIL</sequence>
<comment type="cofactor">
    <cofactor evidence="7">
        <name>Mg(2+)</name>
        <dbReference type="ChEBI" id="CHEBI:18420"/>
    </cofactor>
    <text evidence="7">Binds 1 Mg(2+) ion per subunit.</text>
</comment>
<dbReference type="PANTHER" id="PTHR21087">
    <property type="entry name" value="SHIKIMATE KINASE"/>
    <property type="match status" value="1"/>
</dbReference>